<dbReference type="PANTHER" id="PTHR45677:SF8">
    <property type="entry name" value="CYSTEINE SULFINIC ACID DECARBOXYLASE"/>
    <property type="match status" value="1"/>
</dbReference>
<proteinExistence type="inferred from homology"/>
<accession>A0ABR2V5V3</accession>
<evidence type="ECO:0000256" key="7">
    <source>
        <dbReference type="SAM" id="MobiDB-lite"/>
    </source>
</evidence>
<dbReference type="InterPro" id="IPR015421">
    <property type="entry name" value="PyrdxlP-dep_Trfase_major"/>
</dbReference>
<keyword evidence="9" id="KW-1185">Reference proteome</keyword>
<feature type="compositionally biased region" description="Polar residues" evidence="7">
    <location>
        <begin position="14"/>
        <end position="23"/>
    </location>
</feature>
<evidence type="ECO:0000313" key="8">
    <source>
        <dbReference type="EMBL" id="KAK9422277.1"/>
    </source>
</evidence>
<dbReference type="PANTHER" id="PTHR45677">
    <property type="entry name" value="GLUTAMATE DECARBOXYLASE-RELATED"/>
    <property type="match status" value="1"/>
</dbReference>
<evidence type="ECO:0000256" key="4">
    <source>
        <dbReference type="ARBA" id="ARBA00022898"/>
    </source>
</evidence>
<dbReference type="Proteomes" id="UP001408356">
    <property type="component" value="Unassembled WGS sequence"/>
</dbReference>
<comment type="similarity">
    <text evidence="2 6">Belongs to the group II decarboxylase family.</text>
</comment>
<dbReference type="InterPro" id="IPR015424">
    <property type="entry name" value="PyrdxlP-dep_Trfase"/>
</dbReference>
<evidence type="ECO:0000256" key="5">
    <source>
        <dbReference type="ARBA" id="ARBA00023239"/>
    </source>
</evidence>
<organism evidence="8 9">
    <name type="scientific">Seiridium unicorne</name>
    <dbReference type="NCBI Taxonomy" id="138068"/>
    <lineage>
        <taxon>Eukaryota</taxon>
        <taxon>Fungi</taxon>
        <taxon>Dikarya</taxon>
        <taxon>Ascomycota</taxon>
        <taxon>Pezizomycotina</taxon>
        <taxon>Sordariomycetes</taxon>
        <taxon>Xylariomycetidae</taxon>
        <taxon>Amphisphaeriales</taxon>
        <taxon>Sporocadaceae</taxon>
        <taxon>Seiridium</taxon>
    </lineage>
</organism>
<feature type="region of interest" description="Disordered" evidence="7">
    <location>
        <begin position="1"/>
        <end position="44"/>
    </location>
</feature>
<comment type="caution">
    <text evidence="8">The sequence shown here is derived from an EMBL/GenBank/DDBJ whole genome shotgun (WGS) entry which is preliminary data.</text>
</comment>
<evidence type="ECO:0000256" key="1">
    <source>
        <dbReference type="ARBA" id="ARBA00001933"/>
    </source>
</evidence>
<dbReference type="Gene3D" id="3.40.640.10">
    <property type="entry name" value="Type I PLP-dependent aspartate aminotransferase-like (Major domain)"/>
    <property type="match status" value="1"/>
</dbReference>
<evidence type="ECO:0000313" key="9">
    <source>
        <dbReference type="Proteomes" id="UP001408356"/>
    </source>
</evidence>
<dbReference type="SUPFAM" id="SSF53383">
    <property type="entry name" value="PLP-dependent transferases"/>
    <property type="match status" value="1"/>
</dbReference>
<dbReference type="Pfam" id="PF00282">
    <property type="entry name" value="Pyridoxal_deC"/>
    <property type="match status" value="1"/>
</dbReference>
<sequence length="541" mass="57579">MTRGTGVPNGVDSHASSNQNGVNDTAHLKGAKGASSHTNTATPLDRASEVEDLIDAVKTIILPYIKAADDAAPLRANGGNTSQEPSVLVDSRSPKDLVNQLAFLLPEGEGSGRNGLLETIQGILKYSVNTWDQGFLDKLYSSTNAVGVISELVLSVLNTNVHVYSVAPALTVVERHTARSFAAFFGFTGPRAGGVTCQGGSSSNLTSLVIARNALFPDTKALGNGSHNFVLFTSQHGHYSVEKAATTLGLGSASVVSVPVDDAGRMVPDGLREAIRLAIAAGKTPLYVNATAGTTVLGSYDPFREISAVCKDFNLWFHIDASWGGSAIFSTTQRHKLDGAELADSLTVNPHKMLNVPVTCSFLLTNDLSVFKKANTLPAGYLFHGGDDEAGDEDNKEYWDLADLTLQCGRRGDALKLALAWVYYGAAGFEKQVDSAFGMASYLATLVQEGADFELVSSNPPPCLQVCFYYAPGGKLADENNENTRRTSEMVKRLVPRGFMIDYAPGSRGSFFRVVVNCQTLKGTVEGLLKALKEVGKEVVV</sequence>
<dbReference type="Gene3D" id="3.90.1150.170">
    <property type="match status" value="1"/>
</dbReference>
<gene>
    <name evidence="8" type="ORF">SUNI508_04956</name>
</gene>
<evidence type="ECO:0000256" key="6">
    <source>
        <dbReference type="RuleBase" id="RU000382"/>
    </source>
</evidence>
<name>A0ABR2V5V3_9PEZI</name>
<keyword evidence="4 6" id="KW-0663">Pyridoxal phosphate</keyword>
<dbReference type="EMBL" id="JARVKF010000124">
    <property type="protein sequence ID" value="KAK9422277.1"/>
    <property type="molecule type" value="Genomic_DNA"/>
</dbReference>
<reference evidence="8 9" key="1">
    <citation type="journal article" date="2024" name="J. Plant Pathol.">
        <title>Sequence and assembly of the genome of Seiridium unicorne, isolate CBS 538.82, causal agent of cypress canker disease.</title>
        <authorList>
            <person name="Scali E."/>
            <person name="Rocca G.D."/>
            <person name="Danti R."/>
            <person name="Garbelotto M."/>
            <person name="Barberini S."/>
            <person name="Baroncelli R."/>
            <person name="Emiliani G."/>
        </authorList>
    </citation>
    <scope>NUCLEOTIDE SEQUENCE [LARGE SCALE GENOMIC DNA]</scope>
    <source>
        <strain evidence="8 9">BM-138-508</strain>
    </source>
</reference>
<evidence type="ECO:0000256" key="3">
    <source>
        <dbReference type="ARBA" id="ARBA00022793"/>
    </source>
</evidence>
<dbReference type="InterPro" id="IPR002129">
    <property type="entry name" value="PyrdxlP-dep_de-COase"/>
</dbReference>
<protein>
    <submittedName>
        <fullName evidence="8">Pyridoxal phosphate-dependent transferase</fullName>
    </submittedName>
</protein>
<keyword evidence="5 6" id="KW-0456">Lyase</keyword>
<evidence type="ECO:0000256" key="2">
    <source>
        <dbReference type="ARBA" id="ARBA00009533"/>
    </source>
</evidence>
<keyword evidence="3" id="KW-0210">Decarboxylase</keyword>
<comment type="cofactor">
    <cofactor evidence="1 6">
        <name>pyridoxal 5'-phosphate</name>
        <dbReference type="ChEBI" id="CHEBI:597326"/>
    </cofactor>
</comment>
<dbReference type="GO" id="GO:0016740">
    <property type="term" value="F:transferase activity"/>
    <property type="evidence" value="ECO:0007669"/>
    <property type="project" value="UniProtKB-KW"/>
</dbReference>
<keyword evidence="8" id="KW-0808">Transferase</keyword>